<evidence type="ECO:0000313" key="1">
    <source>
        <dbReference type="EMBL" id="NLQ24622.1"/>
    </source>
</evidence>
<protein>
    <submittedName>
        <fullName evidence="1">Uncharacterized protein</fullName>
    </submittedName>
</protein>
<accession>A0ABX1KR20</accession>
<name>A0ABX1KR20_9GAMM</name>
<comment type="caution">
    <text evidence="1">The sequence shown here is derived from an EMBL/GenBank/DDBJ whole genome shotgun (WGS) entry which is preliminary data.</text>
</comment>
<reference evidence="1 2" key="1">
    <citation type="submission" date="2020-04" db="EMBL/GenBank/DDBJ databases">
        <title>The first description of lens atrophy caused by putative novel Shewanella sp. that is a new emerging pathogen for cultured rainbow trout?</title>
        <authorList>
            <person name="Saticioglu I.B."/>
            <person name="Duman M."/>
            <person name="Altun S."/>
        </authorList>
    </citation>
    <scope>NUCLEOTIDE SEQUENCE [LARGE SCALE GENOMIC DNA]</scope>
    <source>
        <strain evidence="1 2">S-1</strain>
    </source>
</reference>
<gene>
    <name evidence="1" type="ORF">HGO26_17270</name>
</gene>
<dbReference type="EMBL" id="JABAEB010000011">
    <property type="protein sequence ID" value="NLQ24622.1"/>
    <property type="molecule type" value="Genomic_DNA"/>
</dbReference>
<proteinExistence type="predicted"/>
<evidence type="ECO:0000313" key="2">
    <source>
        <dbReference type="Proteomes" id="UP000527352"/>
    </source>
</evidence>
<sequence>MGARLRHLHTDPMKVKQGVKMLTRLIESGFLASQNVEGNTTWTLAERQALVLETDTSVSIAIVLAISTDIAVDWLTQATLALAASDHALDCGLQLRGELWLLWRYYDEIQDDEALSQGIVMQLAIARFLEKSLLKPVDSNRASLIGRTV</sequence>
<organism evidence="1 2">
    <name type="scientific">Shewanella oncorhynchi</name>
    <dbReference type="NCBI Taxonomy" id="2726434"/>
    <lineage>
        <taxon>Bacteria</taxon>
        <taxon>Pseudomonadati</taxon>
        <taxon>Pseudomonadota</taxon>
        <taxon>Gammaproteobacteria</taxon>
        <taxon>Alteromonadales</taxon>
        <taxon>Shewanellaceae</taxon>
        <taxon>Shewanella</taxon>
    </lineage>
</organism>
<dbReference type="Proteomes" id="UP000527352">
    <property type="component" value="Unassembled WGS sequence"/>
</dbReference>
<keyword evidence="2" id="KW-1185">Reference proteome</keyword>